<protein>
    <recommendedName>
        <fullName evidence="3">Surface antigen BspA-like</fullName>
    </recommendedName>
</protein>
<evidence type="ECO:0000313" key="1">
    <source>
        <dbReference type="EMBL" id="KAK8897364.1"/>
    </source>
</evidence>
<proteinExistence type="predicted"/>
<dbReference type="PANTHER" id="PTHR45661">
    <property type="entry name" value="SURFACE ANTIGEN"/>
    <property type="match status" value="1"/>
</dbReference>
<dbReference type="PANTHER" id="PTHR45661:SF3">
    <property type="entry name" value="IG-LIKE DOMAIN-CONTAINING PROTEIN"/>
    <property type="match status" value="1"/>
</dbReference>
<dbReference type="EMBL" id="JAPFFF010000002">
    <property type="protein sequence ID" value="KAK8897364.1"/>
    <property type="molecule type" value="Genomic_DNA"/>
</dbReference>
<accession>A0ABR2L220</accession>
<comment type="caution">
    <text evidence="1">The sequence shown here is derived from an EMBL/GenBank/DDBJ whole genome shotgun (WGS) entry which is preliminary data.</text>
</comment>
<evidence type="ECO:0000313" key="2">
    <source>
        <dbReference type="Proteomes" id="UP001470230"/>
    </source>
</evidence>
<keyword evidence="2" id="KW-1185">Reference proteome</keyword>
<dbReference type="Pfam" id="PF13306">
    <property type="entry name" value="LRR_5"/>
    <property type="match status" value="2"/>
</dbReference>
<dbReference type="SUPFAM" id="SSF52058">
    <property type="entry name" value="L domain-like"/>
    <property type="match status" value="1"/>
</dbReference>
<evidence type="ECO:0008006" key="3">
    <source>
        <dbReference type="Google" id="ProtNLM"/>
    </source>
</evidence>
<dbReference type="InterPro" id="IPR026906">
    <property type="entry name" value="LRR_5"/>
</dbReference>
<organism evidence="1 2">
    <name type="scientific">Tritrichomonas musculus</name>
    <dbReference type="NCBI Taxonomy" id="1915356"/>
    <lineage>
        <taxon>Eukaryota</taxon>
        <taxon>Metamonada</taxon>
        <taxon>Parabasalia</taxon>
        <taxon>Tritrichomonadida</taxon>
        <taxon>Tritrichomonadidae</taxon>
        <taxon>Tritrichomonas</taxon>
    </lineage>
</organism>
<sequence>MICDSPFFFCKIDELYIPSKFESFHENWCFANYKVKLIVSPDNKNFKYADGEHQILIGKSNINSENFDVVVLANRTIKNAKIPSTIKYISSYAFSNCFRYKLEHISTLFYFFIEIPEDSQIVSFGKESFSCCSIKKIFIPANFESFGYNCYSGADYLTDIKISPHNKNFKYADKDSKLIIGKSDPNSDNFDILIFANLSIEKAIIPSTIKIISPHAFSRCKNLRTIEFAKNSCLETIGDYSFSDTYIRKVVIPKSVKKIKHHAFIDCKKLKAISSRILKVW</sequence>
<dbReference type="InterPro" id="IPR032675">
    <property type="entry name" value="LRR_dom_sf"/>
</dbReference>
<name>A0ABR2L220_9EUKA</name>
<gene>
    <name evidence="1" type="ORF">M9Y10_015308</name>
</gene>
<dbReference type="Gene3D" id="3.80.10.10">
    <property type="entry name" value="Ribonuclease Inhibitor"/>
    <property type="match status" value="2"/>
</dbReference>
<reference evidence="1 2" key="1">
    <citation type="submission" date="2024-04" db="EMBL/GenBank/DDBJ databases">
        <title>Tritrichomonas musculus Genome.</title>
        <authorList>
            <person name="Alves-Ferreira E."/>
            <person name="Grigg M."/>
            <person name="Lorenzi H."/>
            <person name="Galac M."/>
        </authorList>
    </citation>
    <scope>NUCLEOTIDE SEQUENCE [LARGE SCALE GENOMIC DNA]</scope>
    <source>
        <strain evidence="1 2">EAF2021</strain>
    </source>
</reference>
<dbReference type="InterPro" id="IPR053139">
    <property type="entry name" value="Surface_bspA-like"/>
</dbReference>
<dbReference type="Proteomes" id="UP001470230">
    <property type="component" value="Unassembled WGS sequence"/>
</dbReference>